<comment type="subcellular location">
    <subcellularLocation>
        <location evidence="1">Endoplasmic reticulum membrane</location>
        <topology evidence="1">Multi-pass membrane protein</topology>
    </subcellularLocation>
</comment>
<sequence length="522" mass="59767">MFLRKAVSVFFVVLYVVVGVPLWYKLTNIYRAPLPTSYIESLHEDAFQDVHVVIPVYIKSETYKFPDVHDAVQVQVNYLLNSREHDIDWSLQVLPYDEGVVGEAMKRGDDFHVVSLVLDTLSGFLPAYDSKEITVLYDDEAVATNDLPFFVAQTLVEHVFTIEWEKFSNYKSKKQNSMAVSYTPDIHLSISLLNGGGYPVEWEVEKTLKNFFTPFREFISPLVNFTVDTSIIYHNDLNLHALNNSDNVTWTELSHTIDLSDLSSMNYYKEFTTLNLAMVFPDPANAPEGLNFIHGKKKDNIVYDWSSFLVPQWGVLVINKHPLTSDSVISESYLEPVMFQFVADLTRLIGLTSENDELNTPYITIDSFKRLMTLQNIEKSVETLWSLVKLITSFQEMAVPQEVMGNVTQALDLRLEIIELLNNPDKGGDFVWNSALAKSNELVRLTELAFFHGEMVQQNFMPLKHKVSVYLPLFGPLSIVIFMGFVYVIREGRTINDATEEEEIVEETENEKVKENVDITEQ</sequence>
<evidence type="ECO:0000256" key="4">
    <source>
        <dbReference type="ARBA" id="ARBA00022502"/>
    </source>
</evidence>
<gene>
    <name evidence="12" type="ORF">RNJ44_04052</name>
</gene>
<keyword evidence="13" id="KW-1185">Reference proteome</keyword>
<keyword evidence="7 11" id="KW-1133">Transmembrane helix</keyword>
<evidence type="ECO:0000256" key="6">
    <source>
        <dbReference type="ARBA" id="ARBA00022824"/>
    </source>
</evidence>
<keyword evidence="8 11" id="KW-0472">Membrane</keyword>
<dbReference type="Pfam" id="PF10510">
    <property type="entry name" value="PIG-S"/>
    <property type="match status" value="1"/>
</dbReference>
<evidence type="ECO:0000313" key="12">
    <source>
        <dbReference type="EMBL" id="KAL3232136.1"/>
    </source>
</evidence>
<comment type="caution">
    <text evidence="12">The sequence shown here is derived from an EMBL/GenBank/DDBJ whole genome shotgun (WGS) entry which is preliminary data.</text>
</comment>
<dbReference type="EMBL" id="JBEVYD010000005">
    <property type="protein sequence ID" value="KAL3232136.1"/>
    <property type="molecule type" value="Genomic_DNA"/>
</dbReference>
<protein>
    <submittedName>
        <fullName evidence="12">GPI transamidase component GPI17</fullName>
    </submittedName>
</protein>
<proteinExistence type="inferred from homology"/>
<dbReference type="Proteomes" id="UP001623330">
    <property type="component" value="Unassembled WGS sequence"/>
</dbReference>
<evidence type="ECO:0000256" key="8">
    <source>
        <dbReference type="ARBA" id="ARBA00023136"/>
    </source>
</evidence>
<evidence type="ECO:0000256" key="9">
    <source>
        <dbReference type="ARBA" id="ARBA00023180"/>
    </source>
</evidence>
<organism evidence="12 13">
    <name type="scientific">Nakaseomyces bracarensis</name>
    <dbReference type="NCBI Taxonomy" id="273131"/>
    <lineage>
        <taxon>Eukaryota</taxon>
        <taxon>Fungi</taxon>
        <taxon>Dikarya</taxon>
        <taxon>Ascomycota</taxon>
        <taxon>Saccharomycotina</taxon>
        <taxon>Saccharomycetes</taxon>
        <taxon>Saccharomycetales</taxon>
        <taxon>Saccharomycetaceae</taxon>
        <taxon>Nakaseomyces</taxon>
    </lineage>
</organism>
<keyword evidence="6" id="KW-0256">Endoplasmic reticulum</keyword>
<comment type="similarity">
    <text evidence="3">Belongs to the PIGS family.</text>
</comment>
<feature type="compositionally biased region" description="Basic and acidic residues" evidence="10">
    <location>
        <begin position="510"/>
        <end position="522"/>
    </location>
</feature>
<evidence type="ECO:0000256" key="1">
    <source>
        <dbReference type="ARBA" id="ARBA00004477"/>
    </source>
</evidence>
<keyword evidence="9" id="KW-0325">Glycoprotein</keyword>
<feature type="transmembrane region" description="Helical" evidence="11">
    <location>
        <begin position="469"/>
        <end position="489"/>
    </location>
</feature>
<dbReference type="InterPro" id="IPR019540">
    <property type="entry name" value="PtdIno-glycan_biosynth_class_S"/>
</dbReference>
<accession>A0ABR4NTT2</accession>
<feature type="region of interest" description="Disordered" evidence="10">
    <location>
        <begin position="501"/>
        <end position="522"/>
    </location>
</feature>
<name>A0ABR4NTT2_9SACH</name>
<evidence type="ECO:0000313" key="13">
    <source>
        <dbReference type="Proteomes" id="UP001623330"/>
    </source>
</evidence>
<evidence type="ECO:0000256" key="3">
    <source>
        <dbReference type="ARBA" id="ARBA00005316"/>
    </source>
</evidence>
<reference evidence="12 13" key="1">
    <citation type="submission" date="2024-05" db="EMBL/GenBank/DDBJ databases">
        <title>Long read based assembly of the Candida bracarensis genome reveals expanded adhesin content.</title>
        <authorList>
            <person name="Marcet-Houben M."/>
            <person name="Ksiezopolska E."/>
            <person name="Gabaldon T."/>
        </authorList>
    </citation>
    <scope>NUCLEOTIDE SEQUENCE [LARGE SCALE GENOMIC DNA]</scope>
    <source>
        <strain evidence="12 13">CBM6</strain>
    </source>
</reference>
<dbReference type="PANTHER" id="PTHR21072">
    <property type="entry name" value="GPI TRANSAMIDASE COMPONENT PIG-S"/>
    <property type="match status" value="1"/>
</dbReference>
<comment type="pathway">
    <text evidence="2">Glycolipid biosynthesis; glycosylphosphatidylinositol-anchor biosynthesis.</text>
</comment>
<evidence type="ECO:0000256" key="5">
    <source>
        <dbReference type="ARBA" id="ARBA00022692"/>
    </source>
</evidence>
<evidence type="ECO:0000256" key="7">
    <source>
        <dbReference type="ARBA" id="ARBA00022989"/>
    </source>
</evidence>
<evidence type="ECO:0000256" key="11">
    <source>
        <dbReference type="SAM" id="Phobius"/>
    </source>
</evidence>
<evidence type="ECO:0000256" key="10">
    <source>
        <dbReference type="SAM" id="MobiDB-lite"/>
    </source>
</evidence>
<evidence type="ECO:0000256" key="2">
    <source>
        <dbReference type="ARBA" id="ARBA00004687"/>
    </source>
</evidence>
<dbReference type="PANTHER" id="PTHR21072:SF13">
    <property type="entry name" value="GPI TRANSAMIDASE COMPONENT PIG-S"/>
    <property type="match status" value="1"/>
</dbReference>
<keyword evidence="5 11" id="KW-0812">Transmembrane</keyword>
<keyword evidence="4" id="KW-0337">GPI-anchor biosynthesis</keyword>